<dbReference type="Proteomes" id="UP001497700">
    <property type="component" value="Unassembled WGS sequence"/>
</dbReference>
<keyword evidence="2" id="KW-1185">Reference proteome</keyword>
<accession>A0ACB9YZI2</accession>
<evidence type="ECO:0000313" key="1">
    <source>
        <dbReference type="EMBL" id="KAI4864814.1"/>
    </source>
</evidence>
<gene>
    <name evidence="1" type="ORF">F4820DRAFT_325551</name>
</gene>
<organism evidence="1 2">
    <name type="scientific">Hypoxylon rubiginosum</name>
    <dbReference type="NCBI Taxonomy" id="110542"/>
    <lineage>
        <taxon>Eukaryota</taxon>
        <taxon>Fungi</taxon>
        <taxon>Dikarya</taxon>
        <taxon>Ascomycota</taxon>
        <taxon>Pezizomycotina</taxon>
        <taxon>Sordariomycetes</taxon>
        <taxon>Xylariomycetidae</taxon>
        <taxon>Xylariales</taxon>
        <taxon>Hypoxylaceae</taxon>
        <taxon>Hypoxylon</taxon>
    </lineage>
</organism>
<dbReference type="EMBL" id="MU393481">
    <property type="protein sequence ID" value="KAI4864814.1"/>
    <property type="molecule type" value="Genomic_DNA"/>
</dbReference>
<sequence length="915" mass="101113">MSKISPLPEATTRLLGSSLVIITPVTLVKELLDNSIDAKATSIEVLVSTDTVKKIEVRDNGLGIHPDDYDALGRRSHTSKLRNLDDLKTQSSKTLGFRGEALASVNSFAKVTITTKIASEPVASILHILPNTGGVSKQLRTSAPVGTTVSITDLFGRLPVREQTAIKNSTKTIDMIRELLRSYAMARPQVRLSFKVLQSPKQSWSYSPKLGAGVKEAAIQLFGTELASQCDEKIFETGGPVSEDASTKHQDLLNDRYVFEAFIPKPGSDLSKISKHRYFSIDSRPIAAKRGTMKKLLGVYSERLSIAFRSSSSAAIPKDCFIRLNIKCPPGSYDVNIEPSKDDIIFSDEQAVLDGFRDLCKEAYVVSSVETPGFQSESEIHLPLVDEDGLGARGSLSPKPRAEPETLRSKNNSPSRQTQIQVISDSELLSQSQDQRASEVHRAQPGQLQETSQDTSNPGSSAFTPINAPILSPQNTLAFTGATNPEDVPSSIGPNQWRVDMSMDYNERSYDNPKKKRQPPIRTVLNHQEELNDVESSAPQGVNPWIIAKTNAPKGKRAARESSFQEISAAIAFEPPMTPDPPILRHTRAAPRDLDIPASQRHLQSQDNNNQTRPMLPGGPFRSPMPSPQGVMISSPVPSTLKPRSRRNYLPPWSPPSSVPRTVAHNERLDDCNIASDGMKQTTISFEGSGGGRRKRRIESDGENTQQECLGKKQQLEKEPARRSLRRRLSQQKGPCQQLPSHHDHVPLETPQDQPQTHPRASQDQIEGCSASRIKEPIQTTLTTDDPRAYLLRRQKSMATEEKRTGSRKIRRLKSSLMPLENIPKGDEVHFLAVVEVVNTEDLHIVVKQSVLHDKYMKTGADDNGLEMTIYEGHKIEARLKTMLCTRQGEANNLESEPKINLRSLLKAKGIAVHA</sequence>
<protein>
    <submittedName>
        <fullName evidence="1">Uncharacterized protein</fullName>
    </submittedName>
</protein>
<reference evidence="1 2" key="1">
    <citation type="journal article" date="2022" name="New Phytol.">
        <title>Ecological generalism drives hyperdiversity of secondary metabolite gene clusters in xylarialean endophytes.</title>
        <authorList>
            <person name="Franco M.E.E."/>
            <person name="Wisecaver J.H."/>
            <person name="Arnold A.E."/>
            <person name="Ju Y.M."/>
            <person name="Slot J.C."/>
            <person name="Ahrendt S."/>
            <person name="Moore L.P."/>
            <person name="Eastman K.E."/>
            <person name="Scott K."/>
            <person name="Konkel Z."/>
            <person name="Mondo S.J."/>
            <person name="Kuo A."/>
            <person name="Hayes R.D."/>
            <person name="Haridas S."/>
            <person name="Andreopoulos B."/>
            <person name="Riley R."/>
            <person name="LaButti K."/>
            <person name="Pangilinan J."/>
            <person name="Lipzen A."/>
            <person name="Amirebrahimi M."/>
            <person name="Yan J."/>
            <person name="Adam C."/>
            <person name="Keymanesh K."/>
            <person name="Ng V."/>
            <person name="Louie K."/>
            <person name="Northen T."/>
            <person name="Drula E."/>
            <person name="Henrissat B."/>
            <person name="Hsieh H.M."/>
            <person name="Youens-Clark K."/>
            <person name="Lutzoni F."/>
            <person name="Miadlikowska J."/>
            <person name="Eastwood D.C."/>
            <person name="Hamelin R.C."/>
            <person name="Grigoriev I.V."/>
            <person name="U'Ren J.M."/>
        </authorList>
    </citation>
    <scope>NUCLEOTIDE SEQUENCE [LARGE SCALE GENOMIC DNA]</scope>
    <source>
        <strain evidence="1 2">CBS 119005</strain>
    </source>
</reference>
<proteinExistence type="predicted"/>
<name>A0ACB9YZI2_9PEZI</name>
<evidence type="ECO:0000313" key="2">
    <source>
        <dbReference type="Proteomes" id="UP001497700"/>
    </source>
</evidence>
<comment type="caution">
    <text evidence="1">The sequence shown here is derived from an EMBL/GenBank/DDBJ whole genome shotgun (WGS) entry which is preliminary data.</text>
</comment>